<evidence type="ECO:0000313" key="2">
    <source>
        <dbReference type="Proteomes" id="UP000479190"/>
    </source>
</evidence>
<sequence>MLGNVGIRLTKIKTIDVLVTHPCRSMPERLILSFSQATSSKIISELEELRPVRALLRASLN</sequence>
<evidence type="ECO:0000313" key="1">
    <source>
        <dbReference type="EMBL" id="CAB0037752.1"/>
    </source>
</evidence>
<proteinExistence type="predicted"/>
<dbReference type="EMBL" id="CADCXV010000867">
    <property type="protein sequence ID" value="CAB0037752.1"/>
    <property type="molecule type" value="Genomic_DNA"/>
</dbReference>
<keyword evidence="2" id="KW-1185">Reference proteome</keyword>
<dbReference type="AlphaFoldDB" id="A0A6H5IM93"/>
<name>A0A6H5IM93_9HYME</name>
<reference evidence="1 2" key="1">
    <citation type="submission" date="2020-02" db="EMBL/GenBank/DDBJ databases">
        <authorList>
            <person name="Ferguson B K."/>
        </authorList>
    </citation>
    <scope>NUCLEOTIDE SEQUENCE [LARGE SCALE GENOMIC DNA]</scope>
</reference>
<accession>A0A6H5IM93</accession>
<protein>
    <submittedName>
        <fullName evidence="1">Uncharacterized protein</fullName>
    </submittedName>
</protein>
<gene>
    <name evidence="1" type="ORF">TBRA_LOCUS9564</name>
</gene>
<organism evidence="1 2">
    <name type="scientific">Trichogramma brassicae</name>
    <dbReference type="NCBI Taxonomy" id="86971"/>
    <lineage>
        <taxon>Eukaryota</taxon>
        <taxon>Metazoa</taxon>
        <taxon>Ecdysozoa</taxon>
        <taxon>Arthropoda</taxon>
        <taxon>Hexapoda</taxon>
        <taxon>Insecta</taxon>
        <taxon>Pterygota</taxon>
        <taxon>Neoptera</taxon>
        <taxon>Endopterygota</taxon>
        <taxon>Hymenoptera</taxon>
        <taxon>Apocrita</taxon>
        <taxon>Proctotrupomorpha</taxon>
        <taxon>Chalcidoidea</taxon>
        <taxon>Trichogrammatidae</taxon>
        <taxon>Trichogramma</taxon>
    </lineage>
</organism>
<dbReference type="Proteomes" id="UP000479190">
    <property type="component" value="Unassembled WGS sequence"/>
</dbReference>
<feature type="non-terminal residue" evidence="1">
    <location>
        <position position="61"/>
    </location>
</feature>